<evidence type="ECO:0000256" key="1">
    <source>
        <dbReference type="SAM" id="MobiDB-lite"/>
    </source>
</evidence>
<proteinExistence type="predicted"/>
<reference evidence="2 3" key="1">
    <citation type="journal article" date="2023" name="Nucleic Acids Res.">
        <title>The hologenome of Daphnia magna reveals possible DNA methylation and microbiome-mediated evolution of the host genome.</title>
        <authorList>
            <person name="Chaturvedi A."/>
            <person name="Li X."/>
            <person name="Dhandapani V."/>
            <person name="Marshall H."/>
            <person name="Kissane S."/>
            <person name="Cuenca-Cambronero M."/>
            <person name="Asole G."/>
            <person name="Calvet F."/>
            <person name="Ruiz-Romero M."/>
            <person name="Marangio P."/>
            <person name="Guigo R."/>
            <person name="Rago D."/>
            <person name="Mirbahai L."/>
            <person name="Eastwood N."/>
            <person name="Colbourne J.K."/>
            <person name="Zhou J."/>
            <person name="Mallon E."/>
            <person name="Orsini L."/>
        </authorList>
    </citation>
    <scope>NUCLEOTIDE SEQUENCE [LARGE SCALE GENOMIC DNA]</scope>
    <source>
        <strain evidence="2">LRV0_1</strain>
    </source>
</reference>
<evidence type="ECO:0000313" key="3">
    <source>
        <dbReference type="Proteomes" id="UP001234178"/>
    </source>
</evidence>
<evidence type="ECO:0000313" key="2">
    <source>
        <dbReference type="EMBL" id="KAK4021739.1"/>
    </source>
</evidence>
<accession>A0ABR0A9B1</accession>
<name>A0ABR0A9B1_9CRUS</name>
<comment type="caution">
    <text evidence="2">The sequence shown here is derived from an EMBL/GenBank/DDBJ whole genome shotgun (WGS) entry which is preliminary data.</text>
</comment>
<gene>
    <name evidence="2" type="ORF">OUZ56_003648</name>
</gene>
<organism evidence="2 3">
    <name type="scientific">Daphnia magna</name>
    <dbReference type="NCBI Taxonomy" id="35525"/>
    <lineage>
        <taxon>Eukaryota</taxon>
        <taxon>Metazoa</taxon>
        <taxon>Ecdysozoa</taxon>
        <taxon>Arthropoda</taxon>
        <taxon>Crustacea</taxon>
        <taxon>Branchiopoda</taxon>
        <taxon>Diplostraca</taxon>
        <taxon>Cladocera</taxon>
        <taxon>Anomopoda</taxon>
        <taxon>Daphniidae</taxon>
        <taxon>Daphnia</taxon>
    </lineage>
</organism>
<protein>
    <submittedName>
        <fullName evidence="2">Uncharacterized protein</fullName>
    </submittedName>
</protein>
<dbReference type="EMBL" id="JAOYFB010000036">
    <property type="protein sequence ID" value="KAK4021739.1"/>
    <property type="molecule type" value="Genomic_DNA"/>
</dbReference>
<keyword evidence="3" id="KW-1185">Reference proteome</keyword>
<feature type="compositionally biased region" description="Polar residues" evidence="1">
    <location>
        <begin position="176"/>
        <end position="190"/>
    </location>
</feature>
<sequence>MVANDLASWELMTAAGGELKQEIYVIPRDLHSPQKQEEVLPSYSPRRTLLYHLPLPCLQLSLSVRDANPVLLAGSNSAFVLSAKFLSIVFAVGDFTSPGGPMTASTPMDESIYMDSFVRTDESIYVDSSVRTDESIYVDSSIMMNPSMDTDASTLPSSIYVDSDSGEPAQVEGMDASTQVSVSPLSTPDVSSGEWDTTEPLSQPQATIDLSSTIEVSL</sequence>
<feature type="region of interest" description="Disordered" evidence="1">
    <location>
        <begin position="154"/>
        <end position="206"/>
    </location>
</feature>
<dbReference type="Proteomes" id="UP001234178">
    <property type="component" value="Unassembled WGS sequence"/>
</dbReference>